<evidence type="ECO:0000256" key="9">
    <source>
        <dbReference type="ARBA" id="ARBA00022838"/>
    </source>
</evidence>
<sequence length="114" mass="13111">MGNEYHEATDGLVKLFRKADHDLDVVHHRLQTEFQQFYPDNANPMKLVSRIKKVQEEISILKGQCHELLAAKQDLIDKAQTVLVENRNLVQRMQSSVGIPFTGEDDDAFTNFNQ</sequence>
<evidence type="ECO:0000256" key="10">
    <source>
        <dbReference type="ARBA" id="ARBA00023212"/>
    </source>
</evidence>
<keyword evidence="12" id="KW-0137">Centromere</keyword>
<keyword evidence="4" id="KW-0158">Chromosome</keyword>
<protein>
    <recommendedName>
        <fullName evidence="13">Protein FAM33A</fullName>
    </recommendedName>
</protein>
<reference evidence="16" key="1">
    <citation type="journal article" date="2017" name="Front. Plant Sci.">
        <title>Climate Clever Clovers: New Paradigm to Reduce the Environmental Footprint of Ruminants by Breeding Low Methanogenic Forages Utilizing Haplotype Variation.</title>
        <authorList>
            <person name="Kaur P."/>
            <person name="Appels R."/>
            <person name="Bayer P.E."/>
            <person name="Keeble-Gagnere G."/>
            <person name="Wang J."/>
            <person name="Hirakawa H."/>
            <person name="Shirasawa K."/>
            <person name="Vercoe P."/>
            <person name="Stefanova K."/>
            <person name="Durmic Z."/>
            <person name="Nichols P."/>
            <person name="Revell C."/>
            <person name="Isobe S.N."/>
            <person name="Edwards D."/>
            <person name="Erskine W."/>
        </authorList>
    </citation>
    <scope>NUCLEOTIDE SEQUENCE [LARGE SCALE GENOMIC DNA]</scope>
    <source>
        <strain evidence="16">cv. Daliak</strain>
    </source>
</reference>
<keyword evidence="16" id="KW-1185">Reference proteome</keyword>
<dbReference type="GO" id="GO:0007059">
    <property type="term" value="P:chromosome segregation"/>
    <property type="evidence" value="ECO:0007669"/>
    <property type="project" value="InterPro"/>
</dbReference>
<dbReference type="EMBL" id="DF973175">
    <property type="protein sequence ID" value="GAU17678.1"/>
    <property type="molecule type" value="Genomic_DNA"/>
</dbReference>
<evidence type="ECO:0000256" key="1">
    <source>
        <dbReference type="ARBA" id="ARBA00004186"/>
    </source>
</evidence>
<proteinExistence type="inferred from homology"/>
<evidence type="ECO:0000256" key="12">
    <source>
        <dbReference type="ARBA" id="ARBA00023328"/>
    </source>
</evidence>
<comment type="subcellular location">
    <subcellularLocation>
        <location evidence="2">Chromosome</location>
        <location evidence="2">Centromere</location>
        <location evidence="2">Kinetochore</location>
    </subcellularLocation>
    <subcellularLocation>
        <location evidence="1">Cytoplasm</location>
        <location evidence="1">Cytoskeleton</location>
        <location evidence="1">Spindle</location>
    </subcellularLocation>
</comment>
<dbReference type="OrthoDB" id="193920at2759"/>
<name>A0A2Z6MHS2_TRISU</name>
<keyword evidence="8" id="KW-0498">Mitosis</keyword>
<evidence type="ECO:0000256" key="4">
    <source>
        <dbReference type="ARBA" id="ARBA00022454"/>
    </source>
</evidence>
<keyword evidence="11" id="KW-0131">Cell cycle</keyword>
<evidence type="ECO:0000259" key="14">
    <source>
        <dbReference type="Pfam" id="PF16740"/>
    </source>
</evidence>
<keyword evidence="7" id="KW-0493">Microtubule</keyword>
<keyword evidence="6" id="KW-0132">Cell division</keyword>
<dbReference type="AlphaFoldDB" id="A0A2Z6MHS2"/>
<accession>A0A2Z6MHS2</accession>
<evidence type="ECO:0000313" key="15">
    <source>
        <dbReference type="EMBL" id="GAU17678.1"/>
    </source>
</evidence>
<organism evidence="15 16">
    <name type="scientific">Trifolium subterraneum</name>
    <name type="common">Subterranean clover</name>
    <dbReference type="NCBI Taxonomy" id="3900"/>
    <lineage>
        <taxon>Eukaryota</taxon>
        <taxon>Viridiplantae</taxon>
        <taxon>Streptophyta</taxon>
        <taxon>Embryophyta</taxon>
        <taxon>Tracheophyta</taxon>
        <taxon>Spermatophyta</taxon>
        <taxon>Magnoliopsida</taxon>
        <taxon>eudicotyledons</taxon>
        <taxon>Gunneridae</taxon>
        <taxon>Pentapetalae</taxon>
        <taxon>rosids</taxon>
        <taxon>fabids</taxon>
        <taxon>Fabales</taxon>
        <taxon>Fabaceae</taxon>
        <taxon>Papilionoideae</taxon>
        <taxon>50 kb inversion clade</taxon>
        <taxon>NPAAA clade</taxon>
        <taxon>Hologalegina</taxon>
        <taxon>IRL clade</taxon>
        <taxon>Trifolieae</taxon>
        <taxon>Trifolium</taxon>
    </lineage>
</organism>
<evidence type="ECO:0000313" key="16">
    <source>
        <dbReference type="Proteomes" id="UP000242715"/>
    </source>
</evidence>
<dbReference type="PANTHER" id="PTHR32017">
    <property type="entry name" value="SPINDLE AND KINETOCHORE-ASSOCIATED PROTEIN 2"/>
    <property type="match status" value="1"/>
</dbReference>
<feature type="domain" description="Ska2 N-terminal" evidence="14">
    <location>
        <begin position="6"/>
        <end position="110"/>
    </location>
</feature>
<keyword evidence="9" id="KW-0995">Kinetochore</keyword>
<evidence type="ECO:0000256" key="6">
    <source>
        <dbReference type="ARBA" id="ARBA00022618"/>
    </source>
</evidence>
<evidence type="ECO:0000256" key="11">
    <source>
        <dbReference type="ARBA" id="ARBA00023306"/>
    </source>
</evidence>
<comment type="similarity">
    <text evidence="3">Belongs to the SKA2 family.</text>
</comment>
<evidence type="ECO:0000256" key="7">
    <source>
        <dbReference type="ARBA" id="ARBA00022701"/>
    </source>
</evidence>
<keyword evidence="5" id="KW-0963">Cytoplasm</keyword>
<dbReference type="InterPro" id="IPR042091">
    <property type="entry name" value="Ska2_N"/>
</dbReference>
<evidence type="ECO:0000256" key="2">
    <source>
        <dbReference type="ARBA" id="ARBA00004629"/>
    </source>
</evidence>
<dbReference type="GO" id="GO:0000940">
    <property type="term" value="C:outer kinetochore"/>
    <property type="evidence" value="ECO:0007669"/>
    <property type="project" value="InterPro"/>
</dbReference>
<dbReference type="GO" id="GO:0005876">
    <property type="term" value="C:spindle microtubule"/>
    <property type="evidence" value="ECO:0007669"/>
    <property type="project" value="InterPro"/>
</dbReference>
<evidence type="ECO:0000256" key="8">
    <source>
        <dbReference type="ARBA" id="ARBA00022776"/>
    </source>
</evidence>
<dbReference type="Proteomes" id="UP000242715">
    <property type="component" value="Unassembled WGS sequence"/>
</dbReference>
<dbReference type="InterPro" id="IPR026762">
    <property type="entry name" value="Ska2"/>
</dbReference>
<dbReference type="GO" id="GO:0008017">
    <property type="term" value="F:microtubule binding"/>
    <property type="evidence" value="ECO:0007669"/>
    <property type="project" value="InterPro"/>
</dbReference>
<evidence type="ECO:0000256" key="13">
    <source>
        <dbReference type="ARBA" id="ARBA00029651"/>
    </source>
</evidence>
<dbReference type="Pfam" id="PF16740">
    <property type="entry name" value="SKA2"/>
    <property type="match status" value="1"/>
</dbReference>
<evidence type="ECO:0000256" key="5">
    <source>
        <dbReference type="ARBA" id="ARBA00022490"/>
    </source>
</evidence>
<dbReference type="PANTHER" id="PTHR32017:SF3">
    <property type="entry name" value="SPINDLE AND KINETOCHORE-ASSOCIATED PROTEIN 2"/>
    <property type="match status" value="1"/>
</dbReference>
<gene>
    <name evidence="15" type="ORF">TSUD_07400</name>
</gene>
<dbReference type="GO" id="GO:0000278">
    <property type="term" value="P:mitotic cell cycle"/>
    <property type="evidence" value="ECO:0007669"/>
    <property type="project" value="TreeGrafter"/>
</dbReference>
<feature type="non-terminal residue" evidence="15">
    <location>
        <position position="114"/>
    </location>
</feature>
<dbReference type="Gene3D" id="6.10.250.1380">
    <property type="match status" value="1"/>
</dbReference>
<keyword evidence="10" id="KW-0206">Cytoskeleton</keyword>
<evidence type="ECO:0000256" key="3">
    <source>
        <dbReference type="ARBA" id="ARBA00010684"/>
    </source>
</evidence>
<dbReference type="GO" id="GO:0051301">
    <property type="term" value="P:cell division"/>
    <property type="evidence" value="ECO:0007669"/>
    <property type="project" value="UniProtKB-KW"/>
</dbReference>